<gene>
    <name evidence="8" type="ORF">CEUTPL_LOCUS8317</name>
</gene>
<dbReference type="GO" id="GO:0005654">
    <property type="term" value="C:nucleoplasm"/>
    <property type="evidence" value="ECO:0007669"/>
    <property type="project" value="UniProtKB-ARBA"/>
</dbReference>
<dbReference type="PANTHER" id="PTHR21964">
    <property type="entry name" value="BREAST CANCER METASTASIS-SUPPRESSOR 1"/>
    <property type="match status" value="1"/>
</dbReference>
<dbReference type="GO" id="GO:0010468">
    <property type="term" value="P:regulation of gene expression"/>
    <property type="evidence" value="ECO:0007669"/>
    <property type="project" value="UniProtKB-ARBA"/>
</dbReference>
<keyword evidence="4" id="KW-0804">Transcription</keyword>
<name>A0A9P0DM62_9CUCU</name>
<evidence type="ECO:0000256" key="3">
    <source>
        <dbReference type="ARBA" id="ARBA00023015"/>
    </source>
</evidence>
<protein>
    <recommendedName>
        <fullName evidence="10">Sin3 histone deacetylase corepressor complex component SDS3</fullName>
    </recommendedName>
</protein>
<feature type="coiled-coil region" evidence="6">
    <location>
        <begin position="122"/>
        <end position="164"/>
    </location>
</feature>
<dbReference type="Proteomes" id="UP001152799">
    <property type="component" value="Chromosome 4"/>
</dbReference>
<evidence type="ECO:0000256" key="7">
    <source>
        <dbReference type="SAM" id="MobiDB-lite"/>
    </source>
</evidence>
<keyword evidence="6" id="KW-0175">Coiled coil</keyword>
<evidence type="ECO:0008006" key="10">
    <source>
        <dbReference type="Google" id="ProtNLM"/>
    </source>
</evidence>
<comment type="subcellular location">
    <subcellularLocation>
        <location evidence="1">Nucleus</location>
    </subcellularLocation>
</comment>
<sequence length="329" mass="38224">MAFFGSPHSNSFNNHEYEFEDDKTDENEEKYHQEQNIVHSDEDTEDASETDTGRQVEQLEIKEQMYQDKLATLKKKLAQLKDGSHLEYNKKVKKLEALYRERLRLNEIYKEVMIDYVKRDYAQEIKAAAKDFEEKKIDLRENLISDLEDKKRTIEAERSSIELTGDSMEVKPTVTRKLRRRPNEPIPMPEKRRKVPSAQITYLLDEKDIDNDLRLLKEKPLIPLRKLSESSSSMCSPNHANNALGSLQSATEQALIETRIEDGKLLFEKRWFHRGQSIFVEGKEQPKTAATISAVGNDCIYVKKQNGEKLRFFLASLARGKISIKRRAS</sequence>
<accession>A0A9P0DM62</accession>
<dbReference type="EMBL" id="OU892280">
    <property type="protein sequence ID" value="CAH1129636.1"/>
    <property type="molecule type" value="Genomic_DNA"/>
</dbReference>
<proteinExistence type="predicted"/>
<evidence type="ECO:0000256" key="1">
    <source>
        <dbReference type="ARBA" id="ARBA00004123"/>
    </source>
</evidence>
<dbReference type="SMART" id="SM01401">
    <property type="entry name" value="Sds3"/>
    <property type="match status" value="1"/>
</dbReference>
<evidence type="ECO:0000256" key="6">
    <source>
        <dbReference type="SAM" id="Coils"/>
    </source>
</evidence>
<dbReference type="OrthoDB" id="70376at2759"/>
<reference evidence="8" key="1">
    <citation type="submission" date="2022-01" db="EMBL/GenBank/DDBJ databases">
        <authorList>
            <person name="King R."/>
        </authorList>
    </citation>
    <scope>NUCLEOTIDE SEQUENCE</scope>
</reference>
<keyword evidence="5" id="KW-0539">Nucleus</keyword>
<evidence type="ECO:0000256" key="4">
    <source>
        <dbReference type="ARBA" id="ARBA00023163"/>
    </source>
</evidence>
<evidence type="ECO:0000256" key="5">
    <source>
        <dbReference type="ARBA" id="ARBA00023242"/>
    </source>
</evidence>
<feature type="compositionally biased region" description="Acidic residues" evidence="7">
    <location>
        <begin position="18"/>
        <end position="28"/>
    </location>
</feature>
<evidence type="ECO:0000313" key="8">
    <source>
        <dbReference type="EMBL" id="CAH1129636.1"/>
    </source>
</evidence>
<dbReference type="Pfam" id="PF08598">
    <property type="entry name" value="Sds3"/>
    <property type="match status" value="1"/>
</dbReference>
<dbReference type="InterPro" id="IPR013907">
    <property type="entry name" value="Sds3"/>
</dbReference>
<evidence type="ECO:0000256" key="2">
    <source>
        <dbReference type="ARBA" id="ARBA00022491"/>
    </source>
</evidence>
<keyword evidence="3" id="KW-0805">Transcription regulation</keyword>
<keyword evidence="2" id="KW-0678">Repressor</keyword>
<organism evidence="8 9">
    <name type="scientific">Ceutorhynchus assimilis</name>
    <name type="common">cabbage seed weevil</name>
    <dbReference type="NCBI Taxonomy" id="467358"/>
    <lineage>
        <taxon>Eukaryota</taxon>
        <taxon>Metazoa</taxon>
        <taxon>Ecdysozoa</taxon>
        <taxon>Arthropoda</taxon>
        <taxon>Hexapoda</taxon>
        <taxon>Insecta</taxon>
        <taxon>Pterygota</taxon>
        <taxon>Neoptera</taxon>
        <taxon>Endopterygota</taxon>
        <taxon>Coleoptera</taxon>
        <taxon>Polyphaga</taxon>
        <taxon>Cucujiformia</taxon>
        <taxon>Curculionidae</taxon>
        <taxon>Ceutorhynchinae</taxon>
        <taxon>Ceutorhynchus</taxon>
    </lineage>
</organism>
<feature type="region of interest" description="Disordered" evidence="7">
    <location>
        <begin position="1"/>
        <end position="59"/>
    </location>
</feature>
<keyword evidence="9" id="KW-1185">Reference proteome</keyword>
<evidence type="ECO:0000313" key="9">
    <source>
        <dbReference type="Proteomes" id="UP001152799"/>
    </source>
</evidence>
<dbReference type="AlphaFoldDB" id="A0A9P0DM62"/>